<sequence>MTALPVPSGTQDHERMMTMLTGFWVTQIVRAAATFNLADHLAAGTDTAEAIAAEESIDPDATRRLIRACASLGLVSSADGVQLSGTSLLSTLLRDDPNSLRGMVLAQAAPGHWLTWGWFPDAVRSGTSQMEAAHGTPGTIFDYLAAHPDEASQFTEAMSNLSAAAAIEIAKLVDTQGVKYALDVGGASGEVLRAMMRANHDLRGGVFDLPHIVPDAAAAARKDNLQQRLTVVGGDFFESVPPSDLYVLKYILHDWDDQNCIRILRNCRAGLQEGGRLVVIDYLVGEFGVPGLPTMMDMNMLVMNGGKERDIAQFDALFAATGLRRTTVGHAGQFAVIETAGI</sequence>
<feature type="domain" description="O-methyltransferase dimerisation" evidence="6">
    <location>
        <begin position="18"/>
        <end position="79"/>
    </location>
</feature>
<dbReference type="InterPro" id="IPR029063">
    <property type="entry name" value="SAM-dependent_MTases_sf"/>
</dbReference>
<keyword evidence="2 7" id="KW-0808">Transferase</keyword>
<evidence type="ECO:0000259" key="6">
    <source>
        <dbReference type="Pfam" id="PF08100"/>
    </source>
</evidence>
<dbReference type="SUPFAM" id="SSF53335">
    <property type="entry name" value="S-adenosyl-L-methionine-dependent methyltransferases"/>
    <property type="match status" value="1"/>
</dbReference>
<evidence type="ECO:0000313" key="8">
    <source>
        <dbReference type="Proteomes" id="UP000093861"/>
    </source>
</evidence>
<accession>A0A1A2SHF8</accession>
<dbReference type="InterPro" id="IPR016461">
    <property type="entry name" value="COMT-like"/>
</dbReference>
<dbReference type="GO" id="GO:0008171">
    <property type="term" value="F:O-methyltransferase activity"/>
    <property type="evidence" value="ECO:0007669"/>
    <property type="project" value="InterPro"/>
</dbReference>
<dbReference type="InterPro" id="IPR036390">
    <property type="entry name" value="WH_DNA-bd_sf"/>
</dbReference>
<dbReference type="Proteomes" id="UP000093861">
    <property type="component" value="Unassembled WGS sequence"/>
</dbReference>
<dbReference type="PROSITE" id="PS51683">
    <property type="entry name" value="SAM_OMT_II"/>
    <property type="match status" value="1"/>
</dbReference>
<feature type="active site" description="Proton acceptor" evidence="4">
    <location>
        <position position="253"/>
    </location>
</feature>
<evidence type="ECO:0000259" key="5">
    <source>
        <dbReference type="Pfam" id="PF00891"/>
    </source>
</evidence>
<gene>
    <name evidence="7" type="ORF">A5685_21665</name>
</gene>
<evidence type="ECO:0000256" key="1">
    <source>
        <dbReference type="ARBA" id="ARBA00022603"/>
    </source>
</evidence>
<evidence type="ECO:0000256" key="4">
    <source>
        <dbReference type="PIRSR" id="PIRSR005739-1"/>
    </source>
</evidence>
<dbReference type="Gene3D" id="1.10.287.1350">
    <property type="match status" value="1"/>
</dbReference>
<dbReference type="Pfam" id="PF08100">
    <property type="entry name" value="Dimerisation"/>
    <property type="match status" value="1"/>
</dbReference>
<evidence type="ECO:0000256" key="2">
    <source>
        <dbReference type="ARBA" id="ARBA00022679"/>
    </source>
</evidence>
<comment type="caution">
    <text evidence="7">The sequence shown here is derived from an EMBL/GenBank/DDBJ whole genome shotgun (WGS) entry which is preliminary data.</text>
</comment>
<dbReference type="Pfam" id="PF00891">
    <property type="entry name" value="Methyltransf_2"/>
    <property type="match status" value="1"/>
</dbReference>
<dbReference type="PANTHER" id="PTHR43712:SF2">
    <property type="entry name" value="O-METHYLTRANSFERASE CICE"/>
    <property type="match status" value="1"/>
</dbReference>
<dbReference type="SUPFAM" id="SSF46785">
    <property type="entry name" value="Winged helix' DNA-binding domain"/>
    <property type="match status" value="1"/>
</dbReference>
<organism evidence="7 8">
    <name type="scientific">Mycobacterium colombiense</name>
    <dbReference type="NCBI Taxonomy" id="339268"/>
    <lineage>
        <taxon>Bacteria</taxon>
        <taxon>Bacillati</taxon>
        <taxon>Actinomycetota</taxon>
        <taxon>Actinomycetes</taxon>
        <taxon>Mycobacteriales</taxon>
        <taxon>Mycobacteriaceae</taxon>
        <taxon>Mycobacterium</taxon>
        <taxon>Mycobacterium avium complex (MAC)</taxon>
    </lineage>
</organism>
<dbReference type="EMBL" id="LZJS01000051">
    <property type="protein sequence ID" value="OBH63604.1"/>
    <property type="molecule type" value="Genomic_DNA"/>
</dbReference>
<dbReference type="PANTHER" id="PTHR43712">
    <property type="entry name" value="PUTATIVE (AFU_ORTHOLOGUE AFUA_4G14580)-RELATED"/>
    <property type="match status" value="1"/>
</dbReference>
<evidence type="ECO:0000256" key="3">
    <source>
        <dbReference type="ARBA" id="ARBA00022691"/>
    </source>
</evidence>
<dbReference type="InterPro" id="IPR001077">
    <property type="entry name" value="COMT_C"/>
</dbReference>
<protein>
    <submittedName>
        <fullName evidence="7">Methyltransferase</fullName>
    </submittedName>
</protein>
<dbReference type="GO" id="GO:0032259">
    <property type="term" value="P:methylation"/>
    <property type="evidence" value="ECO:0007669"/>
    <property type="project" value="UniProtKB-KW"/>
</dbReference>
<dbReference type="InterPro" id="IPR012967">
    <property type="entry name" value="COMT_dimerisation"/>
</dbReference>
<dbReference type="Gene3D" id="3.40.50.150">
    <property type="entry name" value="Vaccinia Virus protein VP39"/>
    <property type="match status" value="1"/>
</dbReference>
<dbReference type="RefSeq" id="WP_064950793.1">
    <property type="nucleotide sequence ID" value="NZ_LZJS01000051.1"/>
</dbReference>
<dbReference type="InterPro" id="IPR036388">
    <property type="entry name" value="WH-like_DNA-bd_sf"/>
</dbReference>
<dbReference type="CDD" id="cd02440">
    <property type="entry name" value="AdoMet_MTases"/>
    <property type="match status" value="1"/>
</dbReference>
<dbReference type="PIRSF" id="PIRSF005739">
    <property type="entry name" value="O-mtase"/>
    <property type="match status" value="1"/>
</dbReference>
<proteinExistence type="predicted"/>
<dbReference type="GO" id="GO:0046983">
    <property type="term" value="F:protein dimerization activity"/>
    <property type="evidence" value="ECO:0007669"/>
    <property type="project" value="InterPro"/>
</dbReference>
<keyword evidence="3" id="KW-0949">S-adenosyl-L-methionine</keyword>
<dbReference type="Gene3D" id="1.10.10.10">
    <property type="entry name" value="Winged helix-like DNA-binding domain superfamily/Winged helix DNA-binding domain"/>
    <property type="match status" value="1"/>
</dbReference>
<name>A0A1A2SHF8_9MYCO</name>
<keyword evidence="1 7" id="KW-0489">Methyltransferase</keyword>
<dbReference type="AlphaFoldDB" id="A0A1A2SHF8"/>
<reference evidence="7 8" key="1">
    <citation type="submission" date="2016-06" db="EMBL/GenBank/DDBJ databases">
        <authorList>
            <person name="Kjaerup R.B."/>
            <person name="Dalgaard T.S."/>
            <person name="Juul-Madsen H.R."/>
        </authorList>
    </citation>
    <scope>NUCLEOTIDE SEQUENCE [LARGE SCALE GENOMIC DNA]</scope>
    <source>
        <strain evidence="7 8">E2464</strain>
    </source>
</reference>
<feature type="domain" description="O-methyltransferase C-terminal" evidence="5">
    <location>
        <begin position="117"/>
        <end position="323"/>
    </location>
</feature>
<evidence type="ECO:0000313" key="7">
    <source>
        <dbReference type="EMBL" id="OBH63604.1"/>
    </source>
</evidence>